<reference evidence="4 5" key="1">
    <citation type="submission" date="2014-04" db="EMBL/GenBank/DDBJ databases">
        <authorList>
            <consortium name="DOE Joint Genome Institute"/>
            <person name="Kuo A."/>
            <person name="Ruytinx J."/>
            <person name="Rineau F."/>
            <person name="Colpaert J."/>
            <person name="Kohler A."/>
            <person name="Nagy L.G."/>
            <person name="Floudas D."/>
            <person name="Copeland A."/>
            <person name="Barry K.W."/>
            <person name="Cichocki N."/>
            <person name="Veneault-Fourrey C."/>
            <person name="LaButti K."/>
            <person name="Lindquist E.A."/>
            <person name="Lipzen A."/>
            <person name="Lundell T."/>
            <person name="Morin E."/>
            <person name="Murat C."/>
            <person name="Sun H."/>
            <person name="Tunlid A."/>
            <person name="Henrissat B."/>
            <person name="Grigoriev I.V."/>
            <person name="Hibbett D.S."/>
            <person name="Martin F."/>
            <person name="Nordberg H.P."/>
            <person name="Cantor M.N."/>
            <person name="Hua S.X."/>
        </authorList>
    </citation>
    <scope>NUCLEOTIDE SEQUENCE [LARGE SCALE GENOMIC DNA]</scope>
    <source>
        <strain evidence="4 5">UH-Slu-Lm8-n1</strain>
    </source>
</reference>
<dbReference type="FunCoup" id="A0A0D0AUY3">
    <property type="interactions" value="37"/>
</dbReference>
<feature type="repeat" description="RCC1" evidence="2">
    <location>
        <begin position="362"/>
        <end position="419"/>
    </location>
</feature>
<dbReference type="Gene3D" id="2.130.10.30">
    <property type="entry name" value="Regulator of chromosome condensation 1/beta-lactamase-inhibitor protein II"/>
    <property type="match status" value="2"/>
</dbReference>
<dbReference type="InterPro" id="IPR051210">
    <property type="entry name" value="Ub_ligase/GEF_domain"/>
</dbReference>
<protein>
    <recommendedName>
        <fullName evidence="6">RCC1/BLIP-II protein</fullName>
    </recommendedName>
</protein>
<proteinExistence type="predicted"/>
<dbReference type="AlphaFoldDB" id="A0A0D0AUY3"/>
<name>A0A0D0AUY3_9AGAM</name>
<feature type="repeat" description="RCC1" evidence="2">
    <location>
        <begin position="298"/>
        <end position="356"/>
    </location>
</feature>
<accession>A0A0D0AUY3</accession>
<evidence type="ECO:0000256" key="1">
    <source>
        <dbReference type="ARBA" id="ARBA00022737"/>
    </source>
</evidence>
<dbReference type="PROSITE" id="PS50012">
    <property type="entry name" value="RCC1_3"/>
    <property type="match status" value="4"/>
</dbReference>
<dbReference type="EMBL" id="KN835172">
    <property type="protein sequence ID" value="KIK45456.1"/>
    <property type="molecule type" value="Genomic_DNA"/>
</dbReference>
<dbReference type="PANTHER" id="PTHR22870:SF408">
    <property type="entry name" value="OS09G0560450 PROTEIN"/>
    <property type="match status" value="1"/>
</dbReference>
<keyword evidence="5" id="KW-1185">Reference proteome</keyword>
<dbReference type="Pfam" id="PF00415">
    <property type="entry name" value="RCC1"/>
    <property type="match status" value="2"/>
</dbReference>
<keyword evidence="1" id="KW-0677">Repeat</keyword>
<dbReference type="InParanoid" id="A0A0D0AUY3"/>
<dbReference type="HOGENOM" id="CLU_035268_0_0_1"/>
<evidence type="ECO:0008006" key="6">
    <source>
        <dbReference type="Google" id="ProtNLM"/>
    </source>
</evidence>
<gene>
    <name evidence="4" type="ORF">CY34DRAFT_801529</name>
</gene>
<feature type="repeat" description="RCC1" evidence="2">
    <location>
        <begin position="204"/>
        <end position="256"/>
    </location>
</feature>
<evidence type="ECO:0000256" key="2">
    <source>
        <dbReference type="PROSITE-ProRule" id="PRU00235"/>
    </source>
</evidence>
<feature type="repeat" description="RCC1" evidence="2">
    <location>
        <begin position="8"/>
        <end position="68"/>
    </location>
</feature>
<dbReference type="STRING" id="930992.A0A0D0AUY3"/>
<evidence type="ECO:0000313" key="5">
    <source>
        <dbReference type="Proteomes" id="UP000054485"/>
    </source>
</evidence>
<dbReference type="SUPFAM" id="SSF50985">
    <property type="entry name" value="RCC1/BLIP-II"/>
    <property type="match status" value="1"/>
</dbReference>
<dbReference type="InterPro" id="IPR009091">
    <property type="entry name" value="RCC1/BLIP-II"/>
</dbReference>
<evidence type="ECO:0000256" key="3">
    <source>
        <dbReference type="SAM" id="MobiDB-lite"/>
    </source>
</evidence>
<dbReference type="InterPro" id="IPR000408">
    <property type="entry name" value="Reg_chr_condens"/>
</dbReference>
<evidence type="ECO:0000313" key="4">
    <source>
        <dbReference type="EMBL" id="KIK45456.1"/>
    </source>
</evidence>
<organism evidence="4 5">
    <name type="scientific">Suillus luteus UH-Slu-Lm8-n1</name>
    <dbReference type="NCBI Taxonomy" id="930992"/>
    <lineage>
        <taxon>Eukaryota</taxon>
        <taxon>Fungi</taxon>
        <taxon>Dikarya</taxon>
        <taxon>Basidiomycota</taxon>
        <taxon>Agaricomycotina</taxon>
        <taxon>Agaricomycetes</taxon>
        <taxon>Agaricomycetidae</taxon>
        <taxon>Boletales</taxon>
        <taxon>Suillineae</taxon>
        <taxon>Suillaceae</taxon>
        <taxon>Suillus</taxon>
    </lineage>
</organism>
<feature type="region of interest" description="Disordered" evidence="3">
    <location>
        <begin position="302"/>
        <end position="321"/>
    </location>
</feature>
<reference evidence="5" key="2">
    <citation type="submission" date="2015-01" db="EMBL/GenBank/DDBJ databases">
        <title>Evolutionary Origins and Diversification of the Mycorrhizal Mutualists.</title>
        <authorList>
            <consortium name="DOE Joint Genome Institute"/>
            <consortium name="Mycorrhizal Genomics Consortium"/>
            <person name="Kohler A."/>
            <person name="Kuo A."/>
            <person name="Nagy L.G."/>
            <person name="Floudas D."/>
            <person name="Copeland A."/>
            <person name="Barry K.W."/>
            <person name="Cichocki N."/>
            <person name="Veneault-Fourrey C."/>
            <person name="LaButti K."/>
            <person name="Lindquist E.A."/>
            <person name="Lipzen A."/>
            <person name="Lundell T."/>
            <person name="Morin E."/>
            <person name="Murat C."/>
            <person name="Riley R."/>
            <person name="Ohm R."/>
            <person name="Sun H."/>
            <person name="Tunlid A."/>
            <person name="Henrissat B."/>
            <person name="Grigoriev I.V."/>
            <person name="Hibbett D.S."/>
            <person name="Martin F."/>
        </authorList>
    </citation>
    <scope>NUCLEOTIDE SEQUENCE [LARGE SCALE GENOMIC DNA]</scope>
    <source>
        <strain evidence="5">UH-Slu-Lm8-n1</strain>
    </source>
</reference>
<sequence length="419" mass="45446">METQTSHLRLLAAGSNARGQLAIGSDDDSHTFKQCRFVNCMEGTLPPNALGILQLVTGANHTLALLEFSDGRRELWGCGDGRKGQLGPEYMGQLTEFTPISTHLYKTYVSQGYTCCLIAAAWETSYLVLKSPSQPDVVISMGSNDFGALGVGIKQATATPAVVSFDLLTIQGRSIDLNEFIVESIVAGPRHVVLHVRAVLNNEHVLVGWGLARHGQLGDSKIVNYDRPYIISLDVSPDPVQTCSLGLQHTVICHQSGRTTAFGSNKKGQLHGMDSLGRVRQVGCTWNGTYLLKDDDENTLLSTGSNAHGQLGRESQVEENRDTIGPVEFTLSHDGRLPSLRSFACGSEHVMAAISPSGSSDMEVWGWGWNEHGNLGLDHTDDVTKPIKIWPATLGRHEPDGQIARIWAGNGTSWILLQI</sequence>
<dbReference type="OrthoDB" id="5370059at2759"/>
<dbReference type="Proteomes" id="UP000054485">
    <property type="component" value="Unassembled WGS sequence"/>
</dbReference>
<dbReference type="PANTHER" id="PTHR22870">
    <property type="entry name" value="REGULATOR OF CHROMOSOME CONDENSATION"/>
    <property type="match status" value="1"/>
</dbReference>